<keyword evidence="2" id="KW-0645">Protease</keyword>
<keyword evidence="1" id="KW-0472">Membrane</keyword>
<dbReference type="NCBIfam" id="TIGR02281">
    <property type="entry name" value="clan_AA_DTGA"/>
    <property type="match status" value="1"/>
</dbReference>
<dbReference type="STRING" id="634436.SAMN05216361_1341"/>
<dbReference type="Gene3D" id="2.40.70.10">
    <property type="entry name" value="Acid Proteases"/>
    <property type="match status" value="1"/>
</dbReference>
<evidence type="ECO:0000313" key="2">
    <source>
        <dbReference type="EMBL" id="SHG11835.1"/>
    </source>
</evidence>
<feature type="transmembrane region" description="Helical" evidence="1">
    <location>
        <begin position="12"/>
        <end position="31"/>
    </location>
</feature>
<evidence type="ECO:0000313" key="3">
    <source>
        <dbReference type="Proteomes" id="UP000184520"/>
    </source>
</evidence>
<dbReference type="PROSITE" id="PS00141">
    <property type="entry name" value="ASP_PROTEASE"/>
    <property type="match status" value="1"/>
</dbReference>
<keyword evidence="3" id="KW-1185">Reference proteome</keyword>
<dbReference type="Proteomes" id="UP000184520">
    <property type="component" value="Unassembled WGS sequence"/>
</dbReference>
<dbReference type="InterPro" id="IPR034122">
    <property type="entry name" value="Retropepsin-like_bacterial"/>
</dbReference>
<organism evidence="2 3">
    <name type="scientific">Marisediminitalea aggregata</name>
    <dbReference type="NCBI Taxonomy" id="634436"/>
    <lineage>
        <taxon>Bacteria</taxon>
        <taxon>Pseudomonadati</taxon>
        <taxon>Pseudomonadota</taxon>
        <taxon>Gammaproteobacteria</taxon>
        <taxon>Alteromonadales</taxon>
        <taxon>Alteromonadaceae</taxon>
        <taxon>Marisediminitalea</taxon>
    </lineage>
</organism>
<dbReference type="SUPFAM" id="SSF50630">
    <property type="entry name" value="Acid proteases"/>
    <property type="match status" value="1"/>
</dbReference>
<dbReference type="CDD" id="cd05483">
    <property type="entry name" value="retropepsin_like_bacteria"/>
    <property type="match status" value="1"/>
</dbReference>
<dbReference type="Pfam" id="PF13975">
    <property type="entry name" value="gag-asp_proteas"/>
    <property type="match status" value="1"/>
</dbReference>
<name>A0A1M5H7E8_9ALTE</name>
<sequence>MTSADNQHNGAAKWMLILAWVSAFALLIYVFSDLLEKQINPNSQPESAFQGNQITVNLVQNKQGHYVVTGAINDIPVVFLVDTGATDVAVPASLAGELGLTRGRAGLANTANGTVTVYQTEINKLSIGQITLYNVDANINPGMQSGHVLLGMSALKQLEFTQRGNTLILRTLN</sequence>
<dbReference type="GO" id="GO:0004190">
    <property type="term" value="F:aspartic-type endopeptidase activity"/>
    <property type="evidence" value="ECO:0007669"/>
    <property type="project" value="InterPro"/>
</dbReference>
<dbReference type="AlphaFoldDB" id="A0A1M5H7E8"/>
<keyword evidence="1" id="KW-1133">Transmembrane helix</keyword>
<dbReference type="InterPro" id="IPR011969">
    <property type="entry name" value="Clan_AA_Asp_peptidase_C"/>
</dbReference>
<accession>A0A1M5H7E8</accession>
<protein>
    <submittedName>
        <fullName evidence="2">Aspartyl protease family protein</fullName>
    </submittedName>
</protein>
<keyword evidence="1" id="KW-0812">Transmembrane</keyword>
<dbReference type="EMBL" id="FQWD01000002">
    <property type="protein sequence ID" value="SHG11835.1"/>
    <property type="molecule type" value="Genomic_DNA"/>
</dbReference>
<dbReference type="InterPro" id="IPR001969">
    <property type="entry name" value="Aspartic_peptidase_AS"/>
</dbReference>
<gene>
    <name evidence="2" type="ORF">SAMN05216361_1341</name>
</gene>
<reference evidence="3" key="1">
    <citation type="submission" date="2016-11" db="EMBL/GenBank/DDBJ databases">
        <authorList>
            <person name="Varghese N."/>
            <person name="Submissions S."/>
        </authorList>
    </citation>
    <scope>NUCLEOTIDE SEQUENCE [LARGE SCALE GENOMIC DNA]</scope>
    <source>
        <strain evidence="3">CGMCC 1.8995</strain>
    </source>
</reference>
<dbReference type="GO" id="GO:0006508">
    <property type="term" value="P:proteolysis"/>
    <property type="evidence" value="ECO:0007669"/>
    <property type="project" value="UniProtKB-KW"/>
</dbReference>
<dbReference type="InterPro" id="IPR021109">
    <property type="entry name" value="Peptidase_aspartic_dom_sf"/>
</dbReference>
<keyword evidence="2" id="KW-0378">Hydrolase</keyword>
<proteinExistence type="predicted"/>
<dbReference type="RefSeq" id="WP_245819125.1">
    <property type="nucleotide sequence ID" value="NZ_FQWD01000002.1"/>
</dbReference>
<evidence type="ECO:0000256" key="1">
    <source>
        <dbReference type="SAM" id="Phobius"/>
    </source>
</evidence>